<evidence type="ECO:0000256" key="3">
    <source>
        <dbReference type="ARBA" id="ARBA00023015"/>
    </source>
</evidence>
<evidence type="ECO:0000256" key="1">
    <source>
        <dbReference type="ARBA" id="ARBA00022553"/>
    </source>
</evidence>
<dbReference type="KEGG" id="pamo:BAR1_12135"/>
<dbReference type="InterPro" id="IPR016032">
    <property type="entry name" value="Sig_transdc_resp-reg_C-effctor"/>
</dbReference>
<dbReference type="Gene3D" id="6.10.250.690">
    <property type="match status" value="1"/>
</dbReference>
<gene>
    <name evidence="10" type="ORF">BAR1_12135</name>
</gene>
<evidence type="ECO:0000313" key="10">
    <source>
        <dbReference type="EMBL" id="AXX98606.1"/>
    </source>
</evidence>
<keyword evidence="3" id="KW-0805">Transcription regulation</keyword>
<dbReference type="Proteomes" id="UP000261704">
    <property type="component" value="Chromosome"/>
</dbReference>
<dbReference type="PANTHER" id="PTHR48111">
    <property type="entry name" value="REGULATOR OF RPOS"/>
    <property type="match status" value="1"/>
</dbReference>
<dbReference type="PROSITE" id="PS51755">
    <property type="entry name" value="OMPR_PHOB"/>
    <property type="match status" value="1"/>
</dbReference>
<dbReference type="SUPFAM" id="SSF52172">
    <property type="entry name" value="CheY-like"/>
    <property type="match status" value="1"/>
</dbReference>
<dbReference type="SMART" id="SM00448">
    <property type="entry name" value="REC"/>
    <property type="match status" value="1"/>
</dbReference>
<dbReference type="InterPro" id="IPR011006">
    <property type="entry name" value="CheY-like_superfamily"/>
</dbReference>
<keyword evidence="11" id="KW-1185">Reference proteome</keyword>
<protein>
    <submittedName>
        <fullName evidence="10">DNA-binding response regulator</fullName>
    </submittedName>
</protein>
<dbReference type="GO" id="GO:0000976">
    <property type="term" value="F:transcription cis-regulatory region binding"/>
    <property type="evidence" value="ECO:0007669"/>
    <property type="project" value="TreeGrafter"/>
</dbReference>
<reference evidence="10 11" key="1">
    <citation type="submission" date="2018-09" db="EMBL/GenBank/DDBJ databases">
        <title>Profundibacter amoris BAR1 gen. nov., sp. nov., a new member of the Roseobacter clade isolated at Lokis Castle Vent Field on the Arctic Mid-Oceanic Ridge.</title>
        <authorList>
            <person name="Le Moine Bauer S."/>
            <person name="Sjoeberg A.G."/>
            <person name="L'Haridon S."/>
            <person name="Stokke R."/>
            <person name="Roalkvam I."/>
            <person name="Steen I.H."/>
            <person name="Dahle H."/>
        </authorList>
    </citation>
    <scope>NUCLEOTIDE SEQUENCE [LARGE SCALE GENOMIC DNA]</scope>
    <source>
        <strain evidence="10 11">BAR1</strain>
    </source>
</reference>
<feature type="domain" description="OmpR/PhoB-type" evidence="9">
    <location>
        <begin position="124"/>
        <end position="218"/>
    </location>
</feature>
<name>A0A347UIC8_9RHOB</name>
<dbReference type="AlphaFoldDB" id="A0A347UIC8"/>
<dbReference type="SUPFAM" id="SSF46894">
    <property type="entry name" value="C-terminal effector domain of the bipartite response regulators"/>
    <property type="match status" value="1"/>
</dbReference>
<dbReference type="InterPro" id="IPR001789">
    <property type="entry name" value="Sig_transdc_resp-reg_receiver"/>
</dbReference>
<evidence type="ECO:0000313" key="11">
    <source>
        <dbReference type="Proteomes" id="UP000261704"/>
    </source>
</evidence>
<feature type="DNA-binding region" description="OmpR/PhoB-type" evidence="7">
    <location>
        <begin position="124"/>
        <end position="218"/>
    </location>
</feature>
<dbReference type="GO" id="GO:0000156">
    <property type="term" value="F:phosphorelay response regulator activity"/>
    <property type="evidence" value="ECO:0007669"/>
    <property type="project" value="TreeGrafter"/>
</dbReference>
<organism evidence="10 11">
    <name type="scientific">Profundibacter amoris</name>
    <dbReference type="NCBI Taxonomy" id="2171755"/>
    <lineage>
        <taxon>Bacteria</taxon>
        <taxon>Pseudomonadati</taxon>
        <taxon>Pseudomonadota</taxon>
        <taxon>Alphaproteobacteria</taxon>
        <taxon>Rhodobacterales</taxon>
        <taxon>Paracoccaceae</taxon>
        <taxon>Profundibacter</taxon>
    </lineage>
</organism>
<dbReference type="Gene3D" id="1.10.10.10">
    <property type="entry name" value="Winged helix-like DNA-binding domain superfamily/Winged helix DNA-binding domain"/>
    <property type="match status" value="1"/>
</dbReference>
<dbReference type="GO" id="GO:0005829">
    <property type="term" value="C:cytosol"/>
    <property type="evidence" value="ECO:0007669"/>
    <property type="project" value="TreeGrafter"/>
</dbReference>
<dbReference type="Gene3D" id="3.40.50.2300">
    <property type="match status" value="1"/>
</dbReference>
<feature type="modified residue" description="4-aspartylphosphate" evidence="6">
    <location>
        <position position="51"/>
    </location>
</feature>
<evidence type="ECO:0000259" key="8">
    <source>
        <dbReference type="PROSITE" id="PS50110"/>
    </source>
</evidence>
<evidence type="ECO:0000256" key="2">
    <source>
        <dbReference type="ARBA" id="ARBA00023012"/>
    </source>
</evidence>
<evidence type="ECO:0000256" key="5">
    <source>
        <dbReference type="ARBA" id="ARBA00023163"/>
    </source>
</evidence>
<keyword evidence="5" id="KW-0804">Transcription</keyword>
<evidence type="ECO:0000256" key="6">
    <source>
        <dbReference type="PROSITE-ProRule" id="PRU00169"/>
    </source>
</evidence>
<evidence type="ECO:0000256" key="7">
    <source>
        <dbReference type="PROSITE-ProRule" id="PRU01091"/>
    </source>
</evidence>
<dbReference type="OrthoDB" id="9802426at2"/>
<dbReference type="InterPro" id="IPR001867">
    <property type="entry name" value="OmpR/PhoB-type_DNA-bd"/>
</dbReference>
<dbReference type="PROSITE" id="PS50110">
    <property type="entry name" value="RESPONSE_REGULATORY"/>
    <property type="match status" value="1"/>
</dbReference>
<keyword evidence="2" id="KW-0902">Two-component regulatory system</keyword>
<keyword evidence="1 6" id="KW-0597">Phosphoprotein</keyword>
<dbReference type="InterPro" id="IPR036388">
    <property type="entry name" value="WH-like_DNA-bd_sf"/>
</dbReference>
<accession>A0A347UIC8</accession>
<dbReference type="Pfam" id="PF00486">
    <property type="entry name" value="Trans_reg_C"/>
    <property type="match status" value="1"/>
</dbReference>
<dbReference type="GO" id="GO:0006355">
    <property type="term" value="P:regulation of DNA-templated transcription"/>
    <property type="evidence" value="ECO:0007669"/>
    <property type="project" value="InterPro"/>
</dbReference>
<dbReference type="CDD" id="cd19934">
    <property type="entry name" value="REC_OmpR_EcPhoP-like"/>
    <property type="match status" value="1"/>
</dbReference>
<dbReference type="GO" id="GO:0032993">
    <property type="term" value="C:protein-DNA complex"/>
    <property type="evidence" value="ECO:0007669"/>
    <property type="project" value="TreeGrafter"/>
</dbReference>
<dbReference type="EMBL" id="CP032125">
    <property type="protein sequence ID" value="AXX98606.1"/>
    <property type="molecule type" value="Genomic_DNA"/>
</dbReference>
<sequence>MRILIAEDNLVIGEQIKQSLTDEGHAVDISNDGEQAAFLAETEPYDLIILDIGLPKQDGLSVLKGLRRQSIDTPVIILTARDSWSEKIDGLDAGADDYITKPFHMPELTARVRSLLRRKAGLNNPLITKGNFNFDTRTGKAFVDGIFVTLTAQETAVLSYLVHNPGRFISRTELSEHIYAYDDDRDSNTIAVFIRRLRKKLGTDLIRTERGRGYLFEVE</sequence>
<dbReference type="Pfam" id="PF00072">
    <property type="entry name" value="Response_reg"/>
    <property type="match status" value="1"/>
</dbReference>
<proteinExistence type="predicted"/>
<keyword evidence="4 7" id="KW-0238">DNA-binding</keyword>
<dbReference type="InterPro" id="IPR039420">
    <property type="entry name" value="WalR-like"/>
</dbReference>
<dbReference type="FunFam" id="3.40.50.2300:FF:000002">
    <property type="entry name" value="DNA-binding response regulator PhoP"/>
    <property type="match status" value="1"/>
</dbReference>
<evidence type="ECO:0000256" key="4">
    <source>
        <dbReference type="ARBA" id="ARBA00023125"/>
    </source>
</evidence>
<dbReference type="PANTHER" id="PTHR48111:SF71">
    <property type="entry name" value="TRANSCRIPTIONAL REGULATORY PROTEIN PHOP"/>
    <property type="match status" value="1"/>
</dbReference>
<evidence type="ECO:0000259" key="9">
    <source>
        <dbReference type="PROSITE" id="PS51755"/>
    </source>
</evidence>
<dbReference type="CDD" id="cd00383">
    <property type="entry name" value="trans_reg_C"/>
    <property type="match status" value="1"/>
</dbReference>
<dbReference type="RefSeq" id="WP_118943261.1">
    <property type="nucleotide sequence ID" value="NZ_CP032125.1"/>
</dbReference>
<dbReference type="SMART" id="SM00862">
    <property type="entry name" value="Trans_reg_C"/>
    <property type="match status" value="1"/>
</dbReference>
<feature type="domain" description="Response regulatory" evidence="8">
    <location>
        <begin position="2"/>
        <end position="116"/>
    </location>
</feature>